<name>A0A6L9EA75_9FLAO</name>
<dbReference type="InterPro" id="IPR011659">
    <property type="entry name" value="WD40"/>
</dbReference>
<dbReference type="Gene3D" id="2.120.10.30">
    <property type="entry name" value="TolB, C-terminal domain"/>
    <property type="match status" value="1"/>
</dbReference>
<dbReference type="Pfam" id="PF12680">
    <property type="entry name" value="SnoaL_2"/>
    <property type="match status" value="1"/>
</dbReference>
<evidence type="ECO:0000259" key="2">
    <source>
        <dbReference type="Pfam" id="PF12680"/>
    </source>
</evidence>
<organism evidence="3 4">
    <name type="scientific">Poritiphilus flavus</name>
    <dbReference type="NCBI Taxonomy" id="2697053"/>
    <lineage>
        <taxon>Bacteria</taxon>
        <taxon>Pseudomonadati</taxon>
        <taxon>Bacteroidota</taxon>
        <taxon>Flavobacteriia</taxon>
        <taxon>Flavobacteriales</taxon>
        <taxon>Flavobacteriaceae</taxon>
        <taxon>Poritiphilus</taxon>
    </lineage>
</organism>
<dbReference type="Pfam" id="PF07676">
    <property type="entry name" value="PD40"/>
    <property type="match status" value="1"/>
</dbReference>
<dbReference type="Proteomes" id="UP000475249">
    <property type="component" value="Unassembled WGS sequence"/>
</dbReference>
<keyword evidence="4" id="KW-1185">Reference proteome</keyword>
<comment type="similarity">
    <text evidence="1">Belongs to the TolB family.</text>
</comment>
<dbReference type="PANTHER" id="PTHR36842">
    <property type="entry name" value="PROTEIN TOLB HOMOLOG"/>
    <property type="match status" value="1"/>
</dbReference>
<evidence type="ECO:0000256" key="1">
    <source>
        <dbReference type="ARBA" id="ARBA00009820"/>
    </source>
</evidence>
<comment type="caution">
    <text evidence="3">The sequence shown here is derived from an EMBL/GenBank/DDBJ whole genome shotgun (WGS) entry which is preliminary data.</text>
</comment>
<dbReference type="PANTHER" id="PTHR36842:SF1">
    <property type="entry name" value="PROTEIN TOLB"/>
    <property type="match status" value="1"/>
</dbReference>
<evidence type="ECO:0000313" key="4">
    <source>
        <dbReference type="Proteomes" id="UP000475249"/>
    </source>
</evidence>
<feature type="domain" description="SnoaL-like" evidence="2">
    <location>
        <begin position="292"/>
        <end position="389"/>
    </location>
</feature>
<dbReference type="InterPro" id="IPR011042">
    <property type="entry name" value="6-blade_b-propeller_TolB-like"/>
</dbReference>
<proteinExistence type="inferred from homology"/>
<dbReference type="InterPro" id="IPR032710">
    <property type="entry name" value="NTF2-like_dom_sf"/>
</dbReference>
<dbReference type="Gene3D" id="3.10.450.50">
    <property type="match status" value="1"/>
</dbReference>
<dbReference type="SUPFAM" id="SSF69322">
    <property type="entry name" value="Tricorn protease domain 2"/>
    <property type="match status" value="1"/>
</dbReference>
<accession>A0A6L9EA75</accession>
<dbReference type="AlphaFoldDB" id="A0A6L9EA75"/>
<protein>
    <recommendedName>
        <fullName evidence="2">SnoaL-like domain-containing protein</fullName>
    </recommendedName>
</protein>
<reference evidence="3 4" key="1">
    <citation type="submission" date="2020-01" db="EMBL/GenBank/DDBJ databases">
        <title>Bacteria diversity of Porities sp.</title>
        <authorList>
            <person name="Wang G."/>
        </authorList>
    </citation>
    <scope>NUCLEOTIDE SEQUENCE [LARGE SCALE GENOMIC DNA]</scope>
    <source>
        <strain evidence="3 4">R33</strain>
    </source>
</reference>
<dbReference type="EMBL" id="WXYO01000002">
    <property type="protein sequence ID" value="NAS11646.1"/>
    <property type="molecule type" value="Genomic_DNA"/>
</dbReference>
<gene>
    <name evidence="3" type="ORF">GTQ38_06510</name>
</gene>
<dbReference type="RefSeq" id="WP_161434658.1">
    <property type="nucleotide sequence ID" value="NZ_WXYO01000002.1"/>
</dbReference>
<sequence>MKNCFFFLACLSGSYLFGQPDTEVYLLDLIPASDGFEFKNLRNISNNPGYDNQPSFYEDGSVLFSSTRDGQTDIAKYDLNSGGISWVSATTEGSEYSPLKIPGKKAVSAIRLDKDGTQLLYSYKLSDGKPDLLLEDLKVGYHVWVSKQQVLSAVLTEERMDLVNSNFKDGSNYTVQKNIGRSLQNIPDSDRISYISYENGSAELRSLDPISGATDLIVKMPAGIQDICWMKNGSILAGEGNKLLLYNPASGQEWETIKTFENKELYSISRLAINDTGTKLALVAEGSPEFIVQQQLDAYNSRDIEAFADTYSDKVKLFSFPNTLRSEGIEKLKEQYGGFFASTPDLKAEILNRIVIGQKVIDQELVTVNGQQFTAVAIYEVENGKIARVTFIQ</sequence>
<dbReference type="SUPFAM" id="SSF54427">
    <property type="entry name" value="NTF2-like"/>
    <property type="match status" value="1"/>
</dbReference>
<evidence type="ECO:0000313" key="3">
    <source>
        <dbReference type="EMBL" id="NAS11646.1"/>
    </source>
</evidence>
<dbReference type="InterPro" id="IPR037401">
    <property type="entry name" value="SnoaL-like"/>
</dbReference>